<dbReference type="EMBL" id="JAECZO010000010">
    <property type="protein sequence ID" value="KAK7200969.1"/>
    <property type="molecule type" value="Genomic_DNA"/>
</dbReference>
<evidence type="ECO:0000313" key="3">
    <source>
        <dbReference type="Proteomes" id="UP001430356"/>
    </source>
</evidence>
<accession>A0AAW0F6X2</accession>
<keyword evidence="1" id="KW-1133">Transmembrane helix</keyword>
<evidence type="ECO:0000313" key="2">
    <source>
        <dbReference type="EMBL" id="KAK7200969.1"/>
    </source>
</evidence>
<gene>
    <name evidence="2" type="ORF">NESM_000156200</name>
</gene>
<keyword evidence="3" id="KW-1185">Reference proteome</keyword>
<organism evidence="2 3">
    <name type="scientific">Novymonas esmeraldas</name>
    <dbReference type="NCBI Taxonomy" id="1808958"/>
    <lineage>
        <taxon>Eukaryota</taxon>
        <taxon>Discoba</taxon>
        <taxon>Euglenozoa</taxon>
        <taxon>Kinetoplastea</taxon>
        <taxon>Metakinetoplastina</taxon>
        <taxon>Trypanosomatida</taxon>
        <taxon>Trypanosomatidae</taxon>
        <taxon>Novymonas</taxon>
    </lineage>
</organism>
<keyword evidence="1" id="KW-0472">Membrane</keyword>
<evidence type="ECO:0000256" key="1">
    <source>
        <dbReference type="SAM" id="Phobius"/>
    </source>
</evidence>
<protein>
    <recommendedName>
        <fullName evidence="4">DUF1648 domain-containing protein</fullName>
    </recommendedName>
</protein>
<dbReference type="AlphaFoldDB" id="A0AAW0F6X2"/>
<evidence type="ECO:0008006" key="4">
    <source>
        <dbReference type="Google" id="ProtNLM"/>
    </source>
</evidence>
<feature type="transmembrane region" description="Helical" evidence="1">
    <location>
        <begin position="50"/>
        <end position="75"/>
    </location>
</feature>
<reference evidence="2 3" key="1">
    <citation type="journal article" date="2021" name="MBio">
        <title>A New Model Trypanosomatid, Novymonas esmeraldas: Genomic Perception of Its 'Candidatus Pandoraea novymonadis' Endosymbiont.</title>
        <authorList>
            <person name="Zakharova A."/>
            <person name="Saura A."/>
            <person name="Butenko A."/>
            <person name="Podesvova L."/>
            <person name="Warmusova S."/>
            <person name="Kostygov A.Y."/>
            <person name="Nenarokova A."/>
            <person name="Lukes J."/>
            <person name="Opperdoes F.R."/>
            <person name="Yurchenko V."/>
        </authorList>
    </citation>
    <scope>NUCLEOTIDE SEQUENCE [LARGE SCALE GENOMIC DNA]</scope>
    <source>
        <strain evidence="2 3">E262AT.01</strain>
    </source>
</reference>
<sequence>MWRQRAVWAVAGAEATLSVAHYLVKARSIAGPVPVHFNVFGVPDRTAAPWAFILYPAMSAVLTFAVAHTASVPGADGAAPCSSLEHVATLASLVCGEVVVLVCQYYAARISEGKAARLSPPMMGVLYATLGAAAVAVLTTKTTTRTSRTP</sequence>
<keyword evidence="1" id="KW-0812">Transmembrane</keyword>
<comment type="caution">
    <text evidence="2">The sequence shown here is derived from an EMBL/GenBank/DDBJ whole genome shotgun (WGS) entry which is preliminary data.</text>
</comment>
<dbReference type="Proteomes" id="UP001430356">
    <property type="component" value="Unassembled WGS sequence"/>
</dbReference>
<proteinExistence type="predicted"/>
<feature type="transmembrane region" description="Helical" evidence="1">
    <location>
        <begin position="87"/>
        <end position="107"/>
    </location>
</feature>
<name>A0AAW0F6X2_9TRYP</name>
<feature type="transmembrane region" description="Helical" evidence="1">
    <location>
        <begin position="119"/>
        <end position="138"/>
    </location>
</feature>